<gene>
    <name evidence="13" type="ORF">C4900_15095</name>
</gene>
<dbReference type="EMBL" id="PSYR01000002">
    <property type="protein sequence ID" value="RCN57041.1"/>
    <property type="molecule type" value="Genomic_DNA"/>
</dbReference>
<organism evidence="13 14">
    <name type="scientific">Acidiferrobacter thiooxydans</name>
    <dbReference type="NCBI Taxonomy" id="163359"/>
    <lineage>
        <taxon>Bacteria</taxon>
        <taxon>Pseudomonadati</taxon>
        <taxon>Pseudomonadota</taxon>
        <taxon>Gammaproteobacteria</taxon>
        <taxon>Acidiferrobacterales</taxon>
        <taxon>Acidiferrobacteraceae</taxon>
        <taxon>Acidiferrobacter</taxon>
    </lineage>
</organism>
<dbReference type="RefSeq" id="WP_114283393.1">
    <property type="nucleotide sequence ID" value="NZ_PSYR01000002.1"/>
</dbReference>
<dbReference type="Gene3D" id="3.50.50.60">
    <property type="entry name" value="FAD/NAD(P)-binding domain"/>
    <property type="match status" value="1"/>
</dbReference>
<feature type="domain" description="Acyl-CoA oxidase/dehydrogenase middle" evidence="12">
    <location>
        <begin position="1395"/>
        <end position="1460"/>
    </location>
</feature>
<evidence type="ECO:0000259" key="11">
    <source>
        <dbReference type="Pfam" id="PF01494"/>
    </source>
</evidence>
<dbReference type="PRINTS" id="PR00419">
    <property type="entry name" value="ADXRDTASE"/>
</dbReference>
<dbReference type="GO" id="GO:0071949">
    <property type="term" value="F:FAD binding"/>
    <property type="evidence" value="ECO:0007669"/>
    <property type="project" value="UniProtKB-UniRule"/>
</dbReference>
<name>A0A368HHQ3_9GAMM</name>
<dbReference type="InterPro" id="IPR009100">
    <property type="entry name" value="AcylCoA_DH/oxidase_NM_dom_sf"/>
</dbReference>
<comment type="similarity">
    <text evidence="2 7">Belongs to the ETF-QO/FixC family.</text>
</comment>
<dbReference type="Proteomes" id="UP000253250">
    <property type="component" value="Unassembled WGS sequence"/>
</dbReference>
<dbReference type="SUPFAM" id="SSF54373">
    <property type="entry name" value="FAD-linked reductases, C-terminal domain"/>
    <property type="match status" value="1"/>
</dbReference>
<dbReference type="OrthoDB" id="103324at2"/>
<keyword evidence="6 7" id="KW-0560">Oxidoreductase</keyword>
<evidence type="ECO:0000259" key="12">
    <source>
        <dbReference type="Pfam" id="PF02770"/>
    </source>
</evidence>
<reference evidence="13 14" key="1">
    <citation type="submission" date="2018-02" db="EMBL/GenBank/DDBJ databases">
        <title>Insights into the biology of acidophilic members of the Acidiferrobacteraceae family derived from comparative genomic analyses.</title>
        <authorList>
            <person name="Issotta F."/>
            <person name="Thyssen C."/>
            <person name="Mena C."/>
            <person name="Moya A."/>
            <person name="Bellenberg S."/>
            <person name="Sproer C."/>
            <person name="Covarrubias P.C."/>
            <person name="Sand W."/>
            <person name="Quatrini R."/>
            <person name="Vera M."/>
        </authorList>
    </citation>
    <scope>NUCLEOTIDE SEQUENCE [LARGE SCALE GENOMIC DNA]</scope>
    <source>
        <strain evidence="14">m-1</strain>
    </source>
</reference>
<dbReference type="Pfam" id="PF01494">
    <property type="entry name" value="FAD_binding_3"/>
    <property type="match status" value="1"/>
</dbReference>
<keyword evidence="14" id="KW-1185">Reference proteome</keyword>
<evidence type="ECO:0000259" key="10">
    <source>
        <dbReference type="Pfam" id="PF00766"/>
    </source>
</evidence>
<dbReference type="SUPFAM" id="SSF56645">
    <property type="entry name" value="Acyl-CoA dehydrogenase NM domain-like"/>
    <property type="match status" value="3"/>
</dbReference>
<dbReference type="Pfam" id="PF00441">
    <property type="entry name" value="Acyl-CoA_dh_1"/>
    <property type="match status" value="1"/>
</dbReference>
<dbReference type="InterPro" id="IPR002938">
    <property type="entry name" value="FAD-bd"/>
</dbReference>
<evidence type="ECO:0000256" key="3">
    <source>
        <dbReference type="ARBA" id="ARBA00009347"/>
    </source>
</evidence>
<evidence type="ECO:0000256" key="8">
    <source>
        <dbReference type="SAM" id="MobiDB-lite"/>
    </source>
</evidence>
<dbReference type="InterPro" id="IPR009075">
    <property type="entry name" value="AcylCo_DH/oxidase_C"/>
</dbReference>
<evidence type="ECO:0000256" key="5">
    <source>
        <dbReference type="ARBA" id="ARBA00022827"/>
    </source>
</evidence>
<dbReference type="InterPro" id="IPR046373">
    <property type="entry name" value="Acyl-CoA_Oxase/DH_mid-dom_sf"/>
</dbReference>
<dbReference type="GO" id="GO:0003995">
    <property type="term" value="F:acyl-CoA dehydrogenase activity"/>
    <property type="evidence" value="ECO:0007669"/>
    <property type="project" value="InterPro"/>
</dbReference>
<comment type="caution">
    <text evidence="13">The sequence shown here is derived from an EMBL/GenBank/DDBJ whole genome shotgun (WGS) entry which is preliminary data.</text>
</comment>
<keyword evidence="5 7" id="KW-0274">FAD</keyword>
<dbReference type="Gene3D" id="1.10.540.10">
    <property type="entry name" value="Acyl-CoA dehydrogenase/oxidase, N-terminal domain"/>
    <property type="match status" value="2"/>
</dbReference>
<feature type="domain" description="Acyl-CoA dehydrogenase/oxidase C-terminal" evidence="9">
    <location>
        <begin position="1473"/>
        <end position="1609"/>
    </location>
</feature>
<evidence type="ECO:0000256" key="7">
    <source>
        <dbReference type="RuleBase" id="RU366069"/>
    </source>
</evidence>
<comment type="similarity">
    <text evidence="3">Belongs to the acyl-CoA dehydrogenase family.</text>
</comment>
<evidence type="ECO:0000259" key="9">
    <source>
        <dbReference type="Pfam" id="PF00441"/>
    </source>
</evidence>
<dbReference type="SUPFAM" id="SSF51905">
    <property type="entry name" value="FAD/NAD(P)-binding domain"/>
    <property type="match status" value="1"/>
</dbReference>
<dbReference type="SUPFAM" id="SSF52467">
    <property type="entry name" value="DHS-like NAD/FAD-binding domain"/>
    <property type="match status" value="1"/>
</dbReference>
<dbReference type="InterPro" id="IPR037069">
    <property type="entry name" value="AcylCoA_DH/ox_N_sf"/>
</dbReference>
<dbReference type="Gene3D" id="3.40.50.1220">
    <property type="entry name" value="TPP-binding domain"/>
    <property type="match status" value="1"/>
</dbReference>
<evidence type="ECO:0000313" key="14">
    <source>
        <dbReference type="Proteomes" id="UP000253250"/>
    </source>
</evidence>
<evidence type="ECO:0000256" key="1">
    <source>
        <dbReference type="ARBA" id="ARBA00001974"/>
    </source>
</evidence>
<accession>A0A368HHQ3</accession>
<protein>
    <recommendedName>
        <fullName evidence="7">Protein FixC</fullName>
    </recommendedName>
</protein>
<dbReference type="PANTHER" id="PTHR43624">
    <property type="entry name" value="ELECTRON TRANSFER FLAVOPROTEIN-QUINONE OXIDOREDUCTASE YDIS-RELATED"/>
    <property type="match status" value="1"/>
</dbReference>
<sequence>MGQGPEVLIVGAGPAGISAALKLARAGVRTLVLEGAEFAGAENWSGGVYHAETLVREDVLGADAWARAPRERRIVARSLVVHGGDGCAGFEARAVAGNDYGEAWTVLRPRLDRYLAACAIEHGAVLLPRTTVTGLRFARGRVVGVDTARGPVEAPVVFLAEGDAAGVLAREGLERPVVRYAQGIKAVFALAPATIEARFGVGAGEGVAQEWLLRNGTFKGHTVALDMSGFLYTNRDTLSVGLVFPLTSLADHGPVDHPQLMRRFLALPEVAALLEGATQIAYGAKVIRAGGLREGVVCAYDGLAIGGASLGLGLEFPYPNFMGPAAMSGAAFADAVLALRGRGDYSAAALAEAYGGRLRQSPDYDNARLAAAWPEALHASPLIFEHLPALIGALTADPASRSRACARAAFSLMRDRATLKVVAALPRRALVPDRPPLAVTFLVARAGRLAPVPVPPAIFAGLAHGIGYLYGRGLPRLETRLAAAFSQRVQGLAVRMLARSAGLSATGALGFASDGVRALAAGRSAVMRAPFYRHERLARERLSWDRSPPDSPSDWLAPLGRPGPDLRHIHVPRDLAPADAQRLQRVCPAGVYGPGNPLGGASVVFENCIKCESCRLVVPAVDWRRTSTHRLIYELPGAQRTGPDGSVHGLPDQAPGVPSGTPPSGRAGGWARDIAAGDGRGPRQERPAVDGYAPFARRVLRDRAAAVFPSARLAGLVAGWTADDRQDLMRLMRRRDMSPEDVIAALAEYDSGLGFVALHHLLAEARCGRRLARLTIGLSREADGLCAWVPDVGADGLGGRDPLATTGAVRATGLDTARCVRVPAAGAEVLAVDSTLARYYAAFWEGYGEALGARADAHARARLQFAGTFRDREGSDGVFKFGAVKRLLAVIAYALALARRLRAHCDHEPRMAVALLQERFGVSLDGVAWCAGQVFGGIAYSEDDILSRRYRDAMVLTQWPAVAPAGTQARWERTLWTGPADQAEALFLRHGLGADADLAPLPVISGRLPVVPRPSAPIRYESGGFLFGRLLPADQAFVPEDFLADPALRRMRAQVLRLVRGGFRDPGGGAYGRYIDDRHAVPESDIARLKAFSAFATVIPRGLGGLGASKAEYAVLAGLLMGRVDPSVGLLVMASTSIGTMPVLLALQKDLPRLDAELAGLSAASFAALREGARRVRALCERPRAGALRKTLEAMAARIKDRFLKPGSALKYLARDVLDAFEAVVAAARARDLDALAERARAFDEQLAALVPRLAEERARLPVRIAAHERFLRFLARGQISAFALTEPSAGSDTGALTTRAEPRRALLSPGEAGLWRFVTARGPRVLLDERRLDFTAPEVRYRMPDGTWARLDDGVWDVAGKGARRRVVQDSGEVYEYDDRGVPQDTPDGPVYEYFELSGSKMWISNGSLADRYCLYAQTARGVTGFLVERRCEGLAVGRDERKLGQRASPTNEIALSSVRVCASRIIGFEGHGQVNALETLSVGRGGLVVGAGGLLERLITDYLRGLDAASPALARARYEHERLRALGARLVGLMDRADLCHGDFRIEAALSKFLASEGLHRVLRALEIERGPSAAAMSEPIEKWRRDARILNIYEGTNEVQRFLVLKDLPALFARFEAMAATGSPALDRALRSFSEFLRPRLTDLKARVGADGDAQILWFPVVDWVAELYAWAVQVERRLALAARGAAREGLAALEALETVCEQAVGARARAVHALFAEASAYEQAVVALANRRTAEAVRPAQVLAPGLRGHVLVLVRDVRHPDARDVRLDDEDLAVLDQALAAGDGQPALDVTAVLVTAAPCLDHAQRLRAAGARVQAVITGGLVDPAALAPLIARLRPDLILAGPSQPVFLAALAGALNTVLVDGVTGLATAGARGYEILRGAGRRLYVTYRRLLVACGRLPATGRSDAFTVGQWLGALQTAPFVERLDGAAADVCAAVSLPAAAPGDLQSPEALAQWLRAGIGGAPPAVRPVVLGVAHVATVMAVAGGGARGRACAGLARAFGESAGGVWLARVPGESPPEGLSGPLFRVPATGADASLAEVLAPRLADASYIVLGPEDAALGGALAARLARPLYIDVEARRGDDLVCVYAARRWRTRCPGRAVLVAASGVGGTEFEVETTCIVEDWAAPEGHPGRFAPVVRATCATGLAGAEVVIDVGRGVADGAFFQRGLMRLKSRLSAMMGCEVAFGATRKVVQESGLLPFEHQIGQTGIHVAPRLLLALGVSGAPQHMVGIAADTQIVAINLDPQAPIFAARAGGRPVVRCVGDARAWVEALLALWPEVEGKEAR</sequence>
<dbReference type="InterPro" id="IPR014731">
    <property type="entry name" value="ETF_asu_C"/>
</dbReference>
<dbReference type="Gene3D" id="1.20.140.10">
    <property type="entry name" value="Butyryl-CoA Dehydrogenase, subunit A, domain 3"/>
    <property type="match status" value="1"/>
</dbReference>
<dbReference type="InterPro" id="IPR006089">
    <property type="entry name" value="Acyl-CoA_DH_CS"/>
</dbReference>
<evidence type="ECO:0000256" key="4">
    <source>
        <dbReference type="ARBA" id="ARBA00022630"/>
    </source>
</evidence>
<keyword evidence="4 7" id="KW-0285">Flavoprotein</keyword>
<dbReference type="InterPro" id="IPR006091">
    <property type="entry name" value="Acyl-CoA_Oxase/DH_mid-dom"/>
</dbReference>
<dbReference type="Gene3D" id="3.30.9.90">
    <property type="match status" value="1"/>
</dbReference>
<evidence type="ECO:0000256" key="6">
    <source>
        <dbReference type="ARBA" id="ARBA00023002"/>
    </source>
</evidence>
<feature type="region of interest" description="Disordered" evidence="8">
    <location>
        <begin position="637"/>
        <end position="666"/>
    </location>
</feature>
<dbReference type="PANTHER" id="PTHR43624:SF2">
    <property type="entry name" value="ELECTRON TRANSFER FLAVOPROTEIN-QUINONE OXIDOREDUCTASE YDIS-RELATED"/>
    <property type="match status" value="1"/>
</dbReference>
<comment type="function">
    <text evidence="7">Part of an electron transfer system.</text>
</comment>
<feature type="domain" description="Electron transfer flavoprotein alpha subunit C-terminal" evidence="10">
    <location>
        <begin position="2154"/>
        <end position="2240"/>
    </location>
</feature>
<dbReference type="Pfam" id="PF00766">
    <property type="entry name" value="ETF_alpha"/>
    <property type="match status" value="1"/>
</dbReference>
<dbReference type="Gene3D" id="2.40.110.10">
    <property type="entry name" value="Butyryl-CoA Dehydrogenase, subunit A, domain 2"/>
    <property type="match status" value="2"/>
</dbReference>
<comment type="cofactor">
    <cofactor evidence="1 7">
        <name>FAD</name>
        <dbReference type="ChEBI" id="CHEBI:57692"/>
    </cofactor>
</comment>
<evidence type="ECO:0000313" key="13">
    <source>
        <dbReference type="EMBL" id="RCN57041.1"/>
    </source>
</evidence>
<dbReference type="SUPFAM" id="SSF47203">
    <property type="entry name" value="Acyl-CoA dehydrogenase C-terminal domain-like"/>
    <property type="match status" value="2"/>
</dbReference>
<dbReference type="Pfam" id="PF02770">
    <property type="entry name" value="Acyl-CoA_dh_M"/>
    <property type="match status" value="1"/>
</dbReference>
<dbReference type="InterPro" id="IPR036250">
    <property type="entry name" value="AcylCo_DH-like_C"/>
</dbReference>
<proteinExistence type="inferred from homology"/>
<dbReference type="PROSITE" id="PS00072">
    <property type="entry name" value="ACYL_COA_DH_1"/>
    <property type="match status" value="1"/>
</dbReference>
<dbReference type="InterPro" id="IPR039651">
    <property type="entry name" value="FixC-like"/>
</dbReference>
<dbReference type="InterPro" id="IPR029035">
    <property type="entry name" value="DHS-like_NAD/FAD-binding_dom"/>
</dbReference>
<evidence type="ECO:0000256" key="2">
    <source>
        <dbReference type="ARBA" id="ARBA00006796"/>
    </source>
</evidence>
<feature type="domain" description="FAD-binding" evidence="11">
    <location>
        <begin position="6"/>
        <end position="39"/>
    </location>
</feature>
<dbReference type="InterPro" id="IPR036188">
    <property type="entry name" value="FAD/NAD-bd_sf"/>
</dbReference>